<evidence type="ECO:0000313" key="2">
    <source>
        <dbReference type="EMBL" id="KAA8501807.1"/>
    </source>
</evidence>
<dbReference type="OrthoDB" id="334783at2"/>
<dbReference type="Gene3D" id="3.90.1200.10">
    <property type="match status" value="1"/>
</dbReference>
<keyword evidence="3" id="KW-1185">Reference proteome</keyword>
<dbReference type="Gene3D" id="3.30.200.20">
    <property type="entry name" value="Phosphorylase Kinase, domain 1"/>
    <property type="match status" value="1"/>
</dbReference>
<dbReference type="PANTHER" id="PTHR21310">
    <property type="entry name" value="AMINOGLYCOSIDE PHOSPHOTRANSFERASE-RELATED-RELATED"/>
    <property type="match status" value="1"/>
</dbReference>
<accession>A0A5M9HYL6</accession>
<organism evidence="2 3">
    <name type="scientific">Mediterraneibacter catenae</name>
    <dbReference type="NCBI Taxonomy" id="2594882"/>
    <lineage>
        <taxon>Bacteria</taxon>
        <taxon>Bacillati</taxon>
        <taxon>Bacillota</taxon>
        <taxon>Clostridia</taxon>
        <taxon>Lachnospirales</taxon>
        <taxon>Lachnospiraceae</taxon>
        <taxon>Mediterraneibacter</taxon>
    </lineage>
</organism>
<keyword evidence="2" id="KW-0808">Transferase</keyword>
<dbReference type="EMBL" id="VMSO01000006">
    <property type="protein sequence ID" value="KAA8501807.1"/>
    <property type="molecule type" value="Genomic_DNA"/>
</dbReference>
<comment type="caution">
    <text evidence="2">The sequence shown here is derived from an EMBL/GenBank/DDBJ whole genome shotgun (WGS) entry which is preliminary data.</text>
</comment>
<dbReference type="GO" id="GO:0016740">
    <property type="term" value="F:transferase activity"/>
    <property type="evidence" value="ECO:0007669"/>
    <property type="project" value="UniProtKB-KW"/>
</dbReference>
<dbReference type="Pfam" id="PF01636">
    <property type="entry name" value="APH"/>
    <property type="match status" value="1"/>
</dbReference>
<dbReference type="InterPro" id="IPR051678">
    <property type="entry name" value="AGP_Transferase"/>
</dbReference>
<reference evidence="2" key="1">
    <citation type="submission" date="2019-07" db="EMBL/GenBank/DDBJ databases">
        <authorList>
            <person name="Wongkuna S."/>
            <person name="Scaria J."/>
        </authorList>
    </citation>
    <scope>NUCLEOTIDE SEQUENCE [LARGE SCALE GENOMIC DNA]</scope>
    <source>
        <strain evidence="2">SW178</strain>
    </source>
</reference>
<evidence type="ECO:0000313" key="3">
    <source>
        <dbReference type="Proteomes" id="UP000322025"/>
    </source>
</evidence>
<proteinExistence type="predicted"/>
<gene>
    <name evidence="2" type="ORF">FNY66_06530</name>
</gene>
<feature type="domain" description="Aminoglycoside phosphotransferase" evidence="1">
    <location>
        <begin position="32"/>
        <end position="284"/>
    </location>
</feature>
<dbReference type="RefSeq" id="WP_150310624.1">
    <property type="nucleotide sequence ID" value="NZ_VMSO01000006.1"/>
</dbReference>
<sequence>MKSKTKNRLSENKIKELVRIHFGRECETGEITELTGGMFNAIYRIERKNEKDAVILKVGVIPDTTLLTYERDIMPVEVECYRMIREQTTVPVPEVLAYDFSKRYIESNYFFMTELKGEPFSKVMKKMGQENADRIREELAGYLYQIHGVKGKYFGYFTKDERRQYSTWKAAFFHMFRQILADGREHRVKLPYARIMAALQRHDGSLEDVREPSLVEYDCHEGNIFVKKTGNSYTIEGILDFERAFWGDPIADFPTAFVFTDDIRKETAFLNAYLRVSGRNAYTETDAVKYQLYRMYILTIMAAETFRYGFLYGKLQGMWAKWQLRKCLRILGDW</sequence>
<dbReference type="InterPro" id="IPR011009">
    <property type="entry name" value="Kinase-like_dom_sf"/>
</dbReference>
<evidence type="ECO:0000259" key="1">
    <source>
        <dbReference type="Pfam" id="PF01636"/>
    </source>
</evidence>
<dbReference type="AlphaFoldDB" id="A0A5M9HYL6"/>
<dbReference type="InterPro" id="IPR002575">
    <property type="entry name" value="Aminoglycoside_PTrfase"/>
</dbReference>
<name>A0A5M9HYL6_9FIRM</name>
<dbReference type="SUPFAM" id="SSF56112">
    <property type="entry name" value="Protein kinase-like (PK-like)"/>
    <property type="match status" value="1"/>
</dbReference>
<dbReference type="PANTHER" id="PTHR21310:SF15">
    <property type="entry name" value="AMINOGLYCOSIDE PHOSPHOTRANSFERASE DOMAIN-CONTAINING PROTEIN"/>
    <property type="match status" value="1"/>
</dbReference>
<protein>
    <submittedName>
        <fullName evidence="2">Aminoglycoside phosphotransferase family protein</fullName>
    </submittedName>
</protein>
<dbReference type="Proteomes" id="UP000322025">
    <property type="component" value="Unassembled WGS sequence"/>
</dbReference>